<dbReference type="AlphaFoldDB" id="A0A9P1J7W6"/>
<dbReference type="SUPFAM" id="SSF56349">
    <property type="entry name" value="DNA breaking-rejoining enzymes"/>
    <property type="match status" value="1"/>
</dbReference>
<sequence>MSREEEDLRQRAINSHSRQSTPSSRGSSEQQQQQPSASGTAVPVNPAPQPKRNSTQQGLAKSLANFFASPQGREVLRAAQAESPEGGADFDEDIEDEEEYEDLDEEEDHEEPGGPRDSKDDEAAAKPFLVDSFDIRRKGFGKQIKFNNAITKKMVKLMLEFPETEGKMEEILKELQSRSMLLRFSEDCPTLMELVDAKQEVDQVRGHPARTDRHQAKLHTQDPHHQQHTQETGRAHQSQASENIEFSADHSFVERNRSSTLTHHAFVNQEIASLLKSGAVVESTEALRLNPLHVVDNGLRASSSHVVHNNIMKKTKRIESSVALADHLYTRFAWSSEEREEAEDSEKTEQTERTGWRLQEEFGNQAKCDPRFEKVKEIFNGDEAQRLDLWQNVINCLEKDRAPTTIKIYEHTMRSYIRWKQRSTPRGILGEDECRLLFLAELIKNEKAKSAISANCALNYFMGPVSKPNRSLLNSIIEAAKRSKSPTKHREKVEPEDYSSFTNIQEFDRDSLRVAALGIVLFRGLLRISEALNLRKEDAEWERGELKISIRTSKTDKYHEGAKRLLVLSSEEQAIWRAHSKNSDNTTNPYIFQNWNSKTTSMSYNNARKVINDRWKKCGKAKNYGTHAFRGGAASAAINEGVSAEKVLSFGRWKTEKAFRAYVKPTTRISIPRSAPAQLDKRSSISANNDC</sequence>
<feature type="compositionally biased region" description="Low complexity" evidence="2">
    <location>
        <begin position="15"/>
        <end position="38"/>
    </location>
</feature>
<organism evidence="4 5">
    <name type="scientific">Caenorhabditis angaria</name>
    <dbReference type="NCBI Taxonomy" id="860376"/>
    <lineage>
        <taxon>Eukaryota</taxon>
        <taxon>Metazoa</taxon>
        <taxon>Ecdysozoa</taxon>
        <taxon>Nematoda</taxon>
        <taxon>Chromadorea</taxon>
        <taxon>Rhabditida</taxon>
        <taxon>Rhabditina</taxon>
        <taxon>Rhabditomorpha</taxon>
        <taxon>Rhabditoidea</taxon>
        <taxon>Rhabditidae</taxon>
        <taxon>Peloderinae</taxon>
        <taxon>Caenorhabditis</taxon>
    </lineage>
</organism>
<dbReference type="InterPro" id="IPR013762">
    <property type="entry name" value="Integrase-like_cat_sf"/>
</dbReference>
<evidence type="ECO:0000313" key="4">
    <source>
        <dbReference type="EMBL" id="CAI5456569.1"/>
    </source>
</evidence>
<dbReference type="EMBL" id="CANHGI010000006">
    <property type="protein sequence ID" value="CAI5456569.1"/>
    <property type="molecule type" value="Genomic_DNA"/>
</dbReference>
<name>A0A9P1J7W6_9PELO</name>
<reference evidence="4" key="1">
    <citation type="submission" date="2022-11" db="EMBL/GenBank/DDBJ databases">
        <authorList>
            <person name="Kikuchi T."/>
        </authorList>
    </citation>
    <scope>NUCLEOTIDE SEQUENCE</scope>
    <source>
        <strain evidence="4">PS1010</strain>
    </source>
</reference>
<dbReference type="Pfam" id="PF00589">
    <property type="entry name" value="Phage_integrase"/>
    <property type="match status" value="1"/>
</dbReference>
<feature type="compositionally biased region" description="Basic and acidic residues" evidence="2">
    <location>
        <begin position="215"/>
        <end position="225"/>
    </location>
</feature>
<evidence type="ECO:0000313" key="5">
    <source>
        <dbReference type="Proteomes" id="UP001152747"/>
    </source>
</evidence>
<proteinExistence type="predicted"/>
<evidence type="ECO:0000256" key="1">
    <source>
        <dbReference type="ARBA" id="ARBA00023172"/>
    </source>
</evidence>
<feature type="compositionally biased region" description="Basic and acidic residues" evidence="2">
    <location>
        <begin position="1"/>
        <end position="10"/>
    </location>
</feature>
<dbReference type="InterPro" id="IPR011010">
    <property type="entry name" value="DNA_brk_join_enz"/>
</dbReference>
<evidence type="ECO:0000256" key="2">
    <source>
        <dbReference type="SAM" id="MobiDB-lite"/>
    </source>
</evidence>
<dbReference type="InterPro" id="IPR002104">
    <property type="entry name" value="Integrase_catalytic"/>
</dbReference>
<dbReference type="PANTHER" id="PTHR34605">
    <property type="entry name" value="PHAGE_INTEGRASE DOMAIN-CONTAINING PROTEIN"/>
    <property type="match status" value="1"/>
</dbReference>
<accession>A0A9P1J7W6</accession>
<keyword evidence="1" id="KW-0233">DNA recombination</keyword>
<dbReference type="Gene3D" id="1.10.443.10">
    <property type="entry name" value="Intergrase catalytic core"/>
    <property type="match status" value="1"/>
</dbReference>
<feature type="compositionally biased region" description="Acidic residues" evidence="2">
    <location>
        <begin position="88"/>
        <end position="110"/>
    </location>
</feature>
<dbReference type="GO" id="GO:0015074">
    <property type="term" value="P:DNA integration"/>
    <property type="evidence" value="ECO:0007669"/>
    <property type="project" value="InterPro"/>
</dbReference>
<dbReference type="Proteomes" id="UP001152747">
    <property type="component" value="Unassembled WGS sequence"/>
</dbReference>
<feature type="compositionally biased region" description="Basic and acidic residues" evidence="2">
    <location>
        <begin position="111"/>
        <end position="123"/>
    </location>
</feature>
<feature type="region of interest" description="Disordered" evidence="2">
    <location>
        <begin position="215"/>
        <end position="240"/>
    </location>
</feature>
<dbReference type="PANTHER" id="PTHR34605:SF4">
    <property type="entry name" value="DNA ADENINE METHYLTRANSFERASE"/>
    <property type="match status" value="1"/>
</dbReference>
<dbReference type="GO" id="GO:0006310">
    <property type="term" value="P:DNA recombination"/>
    <property type="evidence" value="ECO:0007669"/>
    <property type="project" value="UniProtKB-KW"/>
</dbReference>
<feature type="domain" description="Tyr recombinase" evidence="3">
    <location>
        <begin position="488"/>
        <end position="684"/>
    </location>
</feature>
<dbReference type="PROSITE" id="PS51898">
    <property type="entry name" value="TYR_RECOMBINASE"/>
    <property type="match status" value="1"/>
</dbReference>
<evidence type="ECO:0000259" key="3">
    <source>
        <dbReference type="PROSITE" id="PS51898"/>
    </source>
</evidence>
<dbReference type="InterPro" id="IPR052925">
    <property type="entry name" value="Phage_Integrase-like_Recomb"/>
</dbReference>
<feature type="region of interest" description="Disordered" evidence="2">
    <location>
        <begin position="1"/>
        <end position="123"/>
    </location>
</feature>
<gene>
    <name evidence="4" type="ORF">CAMP_LOCUS19206</name>
</gene>
<keyword evidence="5" id="KW-1185">Reference proteome</keyword>
<comment type="caution">
    <text evidence="4">The sequence shown here is derived from an EMBL/GenBank/DDBJ whole genome shotgun (WGS) entry which is preliminary data.</text>
</comment>
<dbReference type="GO" id="GO:0003677">
    <property type="term" value="F:DNA binding"/>
    <property type="evidence" value="ECO:0007669"/>
    <property type="project" value="InterPro"/>
</dbReference>
<protein>
    <recommendedName>
        <fullName evidence="3">Tyr recombinase domain-containing protein</fullName>
    </recommendedName>
</protein>